<gene>
    <name evidence="2" type="ORF">ERS450000_02811</name>
</gene>
<feature type="transmembrane region" description="Helical" evidence="1">
    <location>
        <begin position="84"/>
        <end position="101"/>
    </location>
</feature>
<evidence type="ECO:0000313" key="3">
    <source>
        <dbReference type="Proteomes" id="UP000057820"/>
    </source>
</evidence>
<keyword evidence="1" id="KW-0812">Transmembrane</keyword>
<name>A0A0H5NSB4_NOCFR</name>
<dbReference type="InterPro" id="IPR008407">
    <property type="entry name" value="Brnchd-chn_aa_trnsp_AzlD"/>
</dbReference>
<dbReference type="AlphaFoldDB" id="A0A0H5NSB4"/>
<accession>A0A0H5NSB4</accession>
<evidence type="ECO:0000313" key="2">
    <source>
        <dbReference type="EMBL" id="CRY78213.1"/>
    </source>
</evidence>
<proteinExistence type="predicted"/>
<dbReference type="Proteomes" id="UP000057820">
    <property type="component" value="Chromosome 1"/>
</dbReference>
<keyword evidence="1" id="KW-0472">Membrane</keyword>
<organism evidence="2 3">
    <name type="scientific">Nocardia farcinica</name>
    <dbReference type="NCBI Taxonomy" id="37329"/>
    <lineage>
        <taxon>Bacteria</taxon>
        <taxon>Bacillati</taxon>
        <taxon>Actinomycetota</taxon>
        <taxon>Actinomycetes</taxon>
        <taxon>Mycobacteriales</taxon>
        <taxon>Nocardiaceae</taxon>
        <taxon>Nocardia</taxon>
    </lineage>
</organism>
<evidence type="ECO:0000256" key="1">
    <source>
        <dbReference type="SAM" id="Phobius"/>
    </source>
</evidence>
<dbReference type="RefSeq" id="WP_011207839.1">
    <property type="nucleotide sequence ID" value="NZ_CAACYE020000001.1"/>
</dbReference>
<reference evidence="3" key="1">
    <citation type="submission" date="2015-03" db="EMBL/GenBank/DDBJ databases">
        <authorList>
            <consortium name="Pathogen Informatics"/>
        </authorList>
    </citation>
    <scope>NUCLEOTIDE SEQUENCE [LARGE SCALE GENOMIC DNA]</scope>
    <source>
        <strain evidence="3">NCTC11134</strain>
    </source>
</reference>
<feature type="transmembrane region" description="Helical" evidence="1">
    <location>
        <begin position="40"/>
        <end position="57"/>
    </location>
</feature>
<keyword evidence="1" id="KW-1133">Transmembrane helix</keyword>
<dbReference type="EMBL" id="LN868938">
    <property type="protein sequence ID" value="CRY78213.1"/>
    <property type="molecule type" value="Genomic_DNA"/>
</dbReference>
<dbReference type="OMA" id="RIATRPW"/>
<dbReference type="Pfam" id="PF05437">
    <property type="entry name" value="AzlD"/>
    <property type="match status" value="1"/>
</dbReference>
<protein>
    <submittedName>
        <fullName evidence="2">Predicted membrane protein</fullName>
    </submittedName>
</protein>
<dbReference type="GeneID" id="61132129"/>
<dbReference type="KEGG" id="nfr:ERS450000_02811"/>
<sequence length="103" mass="10563">MTLVAGVVALAAGTYAFRWAGPALRSRVRFPERARRVLEIGAVVLLAALVAVTTLPFGTDKVGVALPAGVAVAGVLAWRRAPLLVVILAAAATTALLRALGLH</sequence>